<organism evidence="1 2">
    <name type="scientific">Companilactobacillus mishanensis</name>
    <dbReference type="NCBI Taxonomy" id="2486008"/>
    <lineage>
        <taxon>Bacteria</taxon>
        <taxon>Bacillati</taxon>
        <taxon>Bacillota</taxon>
        <taxon>Bacilli</taxon>
        <taxon>Lactobacillales</taxon>
        <taxon>Lactobacillaceae</taxon>
        <taxon>Companilactobacillus</taxon>
    </lineage>
</organism>
<evidence type="ECO:0000313" key="1">
    <source>
        <dbReference type="EMBL" id="MQS43967.1"/>
    </source>
</evidence>
<dbReference type="Proteomes" id="UP000436655">
    <property type="component" value="Unassembled WGS sequence"/>
</dbReference>
<dbReference type="RefSeq" id="WP_153494096.1">
    <property type="nucleotide sequence ID" value="NZ_VDFN01000001.1"/>
</dbReference>
<keyword evidence="2" id="KW-1185">Reference proteome</keyword>
<gene>
    <name evidence="1" type="ORF">FHL03_00555</name>
</gene>
<protein>
    <recommendedName>
        <fullName evidence="3">DUF1642 domain-containing protein</fullName>
    </recommendedName>
</protein>
<name>A0ABW9P4D8_9LACO</name>
<accession>A0ABW9P4D8</accession>
<reference evidence="1 2" key="1">
    <citation type="journal article" date="2019" name="Syst. Appl. Microbiol.">
        <title>Polyphasic characterization of two novel Lactobacillus spp. isolated from blown salami packages: Description of Lactobacillus halodurans sp. nov. and Lactobacillus salsicarnum sp. nov.</title>
        <authorList>
            <person name="Schuster J.A."/>
            <person name="Klingl A."/>
            <person name="Vogel R.F."/>
            <person name="Ehrmann M.A."/>
        </authorList>
    </citation>
    <scope>NUCLEOTIDE SEQUENCE [LARGE SCALE GENOMIC DNA]</scope>
    <source>
        <strain evidence="1 2">TMW 1.2098</strain>
    </source>
</reference>
<proteinExistence type="predicted"/>
<evidence type="ECO:0008006" key="3">
    <source>
        <dbReference type="Google" id="ProtNLM"/>
    </source>
</evidence>
<comment type="caution">
    <text evidence="1">The sequence shown here is derived from an EMBL/GenBank/DDBJ whole genome shotgun (WGS) entry which is preliminary data.</text>
</comment>
<evidence type="ECO:0000313" key="2">
    <source>
        <dbReference type="Proteomes" id="UP000436655"/>
    </source>
</evidence>
<sequence>MRILKGYSEEERKELEEAKDNGFNSAFDVIYGIIKSEGDLAFIVKKYDEGSSLDNDQLAKDIVDYYAGLAKFPEPKKYYVQLIAGDEESYLNINPIGGAQLYNRRGLNGWKVKFTRDEVVAIDPRFVPFMEEVEDDEVEEDDE</sequence>
<dbReference type="EMBL" id="VDFN01000001">
    <property type="protein sequence ID" value="MQS43967.1"/>
    <property type="molecule type" value="Genomic_DNA"/>
</dbReference>